<dbReference type="EMBL" id="KZ613475">
    <property type="protein sequence ID" value="PMD23298.1"/>
    <property type="molecule type" value="Genomic_DNA"/>
</dbReference>
<proteinExistence type="predicted"/>
<name>A0A2J6QAM6_9HELO</name>
<evidence type="ECO:0000256" key="1">
    <source>
        <dbReference type="SAM" id="MobiDB-lite"/>
    </source>
</evidence>
<accession>A0A2J6QAM6</accession>
<evidence type="ECO:0000313" key="2">
    <source>
        <dbReference type="EMBL" id="PMD23298.1"/>
    </source>
</evidence>
<organism evidence="2 3">
    <name type="scientific">Hyaloscypha hepaticicola</name>
    <dbReference type="NCBI Taxonomy" id="2082293"/>
    <lineage>
        <taxon>Eukaryota</taxon>
        <taxon>Fungi</taxon>
        <taxon>Dikarya</taxon>
        <taxon>Ascomycota</taxon>
        <taxon>Pezizomycotina</taxon>
        <taxon>Leotiomycetes</taxon>
        <taxon>Helotiales</taxon>
        <taxon>Hyaloscyphaceae</taxon>
        <taxon>Hyaloscypha</taxon>
    </lineage>
</organism>
<dbReference type="AlphaFoldDB" id="A0A2J6QAM6"/>
<dbReference type="OrthoDB" id="3544816at2759"/>
<keyword evidence="3" id="KW-1185">Reference proteome</keyword>
<reference evidence="2 3" key="1">
    <citation type="submission" date="2016-05" db="EMBL/GenBank/DDBJ databases">
        <title>A degradative enzymes factory behind the ericoid mycorrhizal symbiosis.</title>
        <authorList>
            <consortium name="DOE Joint Genome Institute"/>
            <person name="Martino E."/>
            <person name="Morin E."/>
            <person name="Grelet G."/>
            <person name="Kuo A."/>
            <person name="Kohler A."/>
            <person name="Daghino S."/>
            <person name="Barry K."/>
            <person name="Choi C."/>
            <person name="Cichocki N."/>
            <person name="Clum A."/>
            <person name="Copeland A."/>
            <person name="Hainaut M."/>
            <person name="Haridas S."/>
            <person name="Labutti K."/>
            <person name="Lindquist E."/>
            <person name="Lipzen A."/>
            <person name="Khouja H.-R."/>
            <person name="Murat C."/>
            <person name="Ohm R."/>
            <person name="Olson A."/>
            <person name="Spatafora J."/>
            <person name="Veneault-Fourrey C."/>
            <person name="Henrissat B."/>
            <person name="Grigoriev I."/>
            <person name="Martin F."/>
            <person name="Perotto S."/>
        </authorList>
    </citation>
    <scope>NUCLEOTIDE SEQUENCE [LARGE SCALE GENOMIC DNA]</scope>
    <source>
        <strain evidence="2 3">UAMH 7357</strain>
    </source>
</reference>
<dbReference type="Proteomes" id="UP000235672">
    <property type="component" value="Unassembled WGS sequence"/>
</dbReference>
<gene>
    <name evidence="2" type="ORF">NA56DRAFT_687617</name>
</gene>
<protein>
    <submittedName>
        <fullName evidence="2">Uncharacterized protein</fullName>
    </submittedName>
</protein>
<evidence type="ECO:0000313" key="3">
    <source>
        <dbReference type="Proteomes" id="UP000235672"/>
    </source>
</evidence>
<sequence length="358" mass="41392">MASSSHPMPLAQYEGDLTLPQMPEYRLKRRDRRDKSSLRQFIHQAKTLRNKKSKYLAETASIKDGDDALPHEIPNLNNSGAMNPALFFGIEVSTLISRDRAMLQEESVLAPEPVSSDSTISQRKRAVEHAKVIAEQLDQETEIFRFKDLPPEIRDTIYEMYFTNSSGKKPGLLLAFKIDGVKVKGDFYNAAKQVYYRVNNWNFSIRDCLKNSILGNMDQVHVEMIRKMTIEIPIEIQACTKLSKSLSRAVNINELTLSTFSEIGVRRAIRELLPGFKHLRNITLKIQRPKQRIRSRRRDADGTEYYKIFREVRAMLERMLCQEGKLIQENAQVQEWGWQTEGPMAFKIASLKKHIKFE</sequence>
<feature type="region of interest" description="Disordered" evidence="1">
    <location>
        <begin position="1"/>
        <end position="23"/>
    </location>
</feature>